<feature type="domain" description="SLH" evidence="3">
    <location>
        <begin position="30"/>
        <end position="93"/>
    </location>
</feature>
<accession>A0ABZ2VLJ0</accession>
<dbReference type="Pfam" id="PF00395">
    <property type="entry name" value="SLH"/>
    <property type="match status" value="3"/>
</dbReference>
<organism evidence="4 5">
    <name type="scientific">Bacillus paramobilis</name>
    <dbReference type="NCBI Taxonomy" id="2817477"/>
    <lineage>
        <taxon>Bacteria</taxon>
        <taxon>Bacillati</taxon>
        <taxon>Bacillota</taxon>
        <taxon>Bacilli</taxon>
        <taxon>Bacillales</taxon>
        <taxon>Bacillaceae</taxon>
        <taxon>Bacillus</taxon>
        <taxon>Bacillus cereus group</taxon>
    </lineage>
</organism>
<dbReference type="RefSeq" id="WP_341518474.1">
    <property type="nucleotide sequence ID" value="NZ_CP151108.1"/>
</dbReference>
<evidence type="ECO:0000313" key="4">
    <source>
        <dbReference type="EMBL" id="WZF30051.1"/>
    </source>
</evidence>
<sequence>MAKTNSYKKVIAGTMTAAMVAGVVSPVAAAGKTFPDVPEKFWGEESINYLVEKGAVKGNDKGMFEPEKEITRAEAATMMAQILNLPIDKDAKPSFGDSQNEWYTPFIAAVEKAGVVKGKGEGKFDPTGKIDRVSMASLLVEAYKLDTKVNGPLETKFDDLKDSWGKDKANILVKLGISVGTGDKWEPNKSVTKAEAAQFIAMTDKQFGQKEEAKVESIKAVNAKEIEVKLGATVKAEDVEKATFTISQGDNPVKVPAKIGEDKKSVILTLEDAAMLKNNNAYVVTVDGLKTAEGKAIPKALEVIFFNDEVAPTVSTVSTPDGDVKVVFSEKLSKEAVTIVINGKKFTATPVDNAVTLTKAEVASVVKNGEAFNVIVSGATDLVGNTMEMYEGKATYKVEKDVTAPEVKEIKVKEITKEDATLEVTFSEEMTQENLGNVTVKKGKEKLEATISVDAQDKTKAVVEVKGALKAEETATNLTVELVGYKDAAKNVGQKVSKEVKVTKDVVAPNFVKAVAEKEQNLAATFTFDKEVNVDTAKFDKSIVRIINQDTSEDVTTKVTVEAAKDNKKGITVTFPAAGNYKVSASKGFIQDTAGNNSAAFTADVKVDKKKDEEEVVVDKVAPKVTDKAFNKAENTITVKFDKVVKGGQGAESAANVNNYTLAGAKLPEGTLITLSGDTATIELPKTFTFEKSETVKFTVANVANASGVKMGTTNLLLDVKDTKAPEFKSAKVTNVEKKEVTLTFSEAVKVDATDFEFDLNGVPFTVATAPTEASKEVVLELKAKDNTQVNFATGTLTLKAKELKDNATLNTVDTENNKLVAFKPVTVTR</sequence>
<feature type="signal peptide" evidence="2">
    <location>
        <begin position="1"/>
        <end position="29"/>
    </location>
</feature>
<reference evidence="4 5" key="1">
    <citation type="submission" date="2024-04" db="EMBL/GenBank/DDBJ databases">
        <title>Complete genome sequence of Bacillus mobilis strains derived from soil.</title>
        <authorList>
            <person name="Jung H."/>
            <person name="Choi S."/>
            <person name="Kim Y."/>
            <person name="Han J.A."/>
            <person name="Kim E.Y."/>
            <person name="Lee H.-S."/>
        </authorList>
    </citation>
    <scope>NUCLEOTIDE SEQUENCE [LARGE SCALE GENOMIC DNA]</scope>
    <source>
        <strain evidence="4 5">IMGN7</strain>
    </source>
</reference>
<feature type="domain" description="SLH" evidence="3">
    <location>
        <begin position="152"/>
        <end position="214"/>
    </location>
</feature>
<gene>
    <name evidence="4" type="ORF">AABL52_22560</name>
</gene>
<evidence type="ECO:0000259" key="3">
    <source>
        <dbReference type="PROSITE" id="PS51272"/>
    </source>
</evidence>
<dbReference type="InterPro" id="IPR014755">
    <property type="entry name" value="Cu-Rt/internalin_Ig-like"/>
</dbReference>
<keyword evidence="5" id="KW-1185">Reference proteome</keyword>
<dbReference type="PANTHER" id="PTHR43308">
    <property type="entry name" value="OUTER MEMBRANE PROTEIN ALPHA-RELATED"/>
    <property type="match status" value="1"/>
</dbReference>
<name>A0ABZ2VLJ0_9BACI</name>
<feature type="domain" description="SLH" evidence="3">
    <location>
        <begin position="94"/>
        <end position="151"/>
    </location>
</feature>
<proteinExistence type="predicted"/>
<dbReference type="EMBL" id="CP151108">
    <property type="protein sequence ID" value="WZF30051.1"/>
    <property type="molecule type" value="Genomic_DNA"/>
</dbReference>
<dbReference type="InterPro" id="IPR001119">
    <property type="entry name" value="SLH_dom"/>
</dbReference>
<dbReference type="Proteomes" id="UP001485505">
    <property type="component" value="Chromosome"/>
</dbReference>
<feature type="chain" id="PRO_5046096061" evidence="2">
    <location>
        <begin position="30"/>
        <end position="830"/>
    </location>
</feature>
<keyword evidence="1 2" id="KW-0732">Signal</keyword>
<dbReference type="Gene3D" id="2.60.40.1220">
    <property type="match status" value="3"/>
</dbReference>
<evidence type="ECO:0000313" key="5">
    <source>
        <dbReference type="Proteomes" id="UP001485505"/>
    </source>
</evidence>
<dbReference type="InterPro" id="IPR051465">
    <property type="entry name" value="Cell_Envelope_Struct_Comp"/>
</dbReference>
<evidence type="ECO:0000256" key="2">
    <source>
        <dbReference type="SAM" id="SignalP"/>
    </source>
</evidence>
<evidence type="ECO:0000256" key="1">
    <source>
        <dbReference type="ARBA" id="ARBA00022729"/>
    </source>
</evidence>
<dbReference type="PROSITE" id="PS51272">
    <property type="entry name" value="SLH"/>
    <property type="match status" value="3"/>
</dbReference>
<protein>
    <submittedName>
        <fullName evidence="4">S-layer homology domain-containing protein</fullName>
    </submittedName>
</protein>
<dbReference type="PANTHER" id="PTHR43308:SF1">
    <property type="entry name" value="OUTER MEMBRANE PROTEIN ALPHA"/>
    <property type="match status" value="1"/>
</dbReference>